<reference evidence="2 3" key="1">
    <citation type="submission" date="2022-01" db="EMBL/GenBank/DDBJ databases">
        <title>A high-quality chromosome-level genome assembly of rohu carp, Labeo rohita.</title>
        <authorList>
            <person name="Arick M.A. II"/>
            <person name="Hsu C.-Y."/>
            <person name="Magbanua Z."/>
            <person name="Pechanova O."/>
            <person name="Grover C."/>
            <person name="Miller E."/>
            <person name="Thrash A."/>
            <person name="Ezzel L."/>
            <person name="Alam S."/>
            <person name="Benzie J."/>
            <person name="Hamilton M."/>
            <person name="Karsi A."/>
            <person name="Lawrence M.L."/>
            <person name="Peterson D.G."/>
        </authorList>
    </citation>
    <scope>NUCLEOTIDE SEQUENCE [LARGE SCALE GENOMIC DNA]</scope>
    <source>
        <strain evidence="3">BAU-BD-2019</strain>
        <tissue evidence="2">Blood</tissue>
    </source>
</reference>
<accession>A0ABQ8MN96</accession>
<keyword evidence="3" id="KW-1185">Reference proteome</keyword>
<feature type="signal peptide" evidence="1">
    <location>
        <begin position="1"/>
        <end position="23"/>
    </location>
</feature>
<feature type="chain" id="PRO_5047402229" evidence="1">
    <location>
        <begin position="24"/>
        <end position="50"/>
    </location>
</feature>
<proteinExistence type="predicted"/>
<organism evidence="2 3">
    <name type="scientific">Labeo rohita</name>
    <name type="common">Indian major carp</name>
    <name type="synonym">Cyprinus rohita</name>
    <dbReference type="NCBI Taxonomy" id="84645"/>
    <lineage>
        <taxon>Eukaryota</taxon>
        <taxon>Metazoa</taxon>
        <taxon>Chordata</taxon>
        <taxon>Craniata</taxon>
        <taxon>Vertebrata</taxon>
        <taxon>Euteleostomi</taxon>
        <taxon>Actinopterygii</taxon>
        <taxon>Neopterygii</taxon>
        <taxon>Teleostei</taxon>
        <taxon>Ostariophysi</taxon>
        <taxon>Cypriniformes</taxon>
        <taxon>Cyprinidae</taxon>
        <taxon>Labeoninae</taxon>
        <taxon>Labeonini</taxon>
        <taxon>Labeo</taxon>
    </lineage>
</organism>
<evidence type="ECO:0000256" key="1">
    <source>
        <dbReference type="SAM" id="SignalP"/>
    </source>
</evidence>
<gene>
    <name evidence="2" type="ORF">H4Q32_002498</name>
</gene>
<dbReference type="Proteomes" id="UP000830375">
    <property type="component" value="Unassembled WGS sequence"/>
</dbReference>
<protein>
    <submittedName>
        <fullName evidence="2">Alpha-1,4 glucan phosphorylase L isozyme, chloroplastic/amyloplastic</fullName>
    </submittedName>
</protein>
<sequence length="50" mass="5856">MSLLVFWALNMVVALLSIQGQKALRFHQKYILCFKEHKEDLAALERHEGE</sequence>
<comment type="caution">
    <text evidence="2">The sequence shown here is derived from an EMBL/GenBank/DDBJ whole genome shotgun (WGS) entry which is preliminary data.</text>
</comment>
<evidence type="ECO:0000313" key="3">
    <source>
        <dbReference type="Proteomes" id="UP000830375"/>
    </source>
</evidence>
<dbReference type="EMBL" id="JACTAM010000005">
    <property type="protein sequence ID" value="KAI2664322.1"/>
    <property type="molecule type" value="Genomic_DNA"/>
</dbReference>
<evidence type="ECO:0000313" key="2">
    <source>
        <dbReference type="EMBL" id="KAI2664322.1"/>
    </source>
</evidence>
<keyword evidence="1" id="KW-0732">Signal</keyword>
<name>A0ABQ8MN96_LABRO</name>